<evidence type="ECO:0000313" key="2">
    <source>
        <dbReference type="Proteomes" id="UP000002706"/>
    </source>
</evidence>
<reference evidence="1 2" key="1">
    <citation type="journal article" date="2005" name="PLoS Genet.">
        <title>Life in hot carbon monoxide: the complete genome sequence of Carboxydothermus hydrogenoformans Z-2901.</title>
        <authorList>
            <person name="Wu M."/>
            <person name="Ren Q."/>
            <person name="Durkin A.S."/>
            <person name="Daugherty S.C."/>
            <person name="Brinkac L.M."/>
            <person name="Dodson R.J."/>
            <person name="Madupu R."/>
            <person name="Sullivan S.A."/>
            <person name="Kolonay J.F."/>
            <person name="Haft D.H."/>
            <person name="Nelson W.C."/>
            <person name="Tallon L.J."/>
            <person name="Jones K.M."/>
            <person name="Ulrich L.E."/>
            <person name="Gonzalez J.M."/>
            <person name="Zhulin I.B."/>
            <person name="Robb F.T."/>
            <person name="Eisen J.A."/>
        </authorList>
    </citation>
    <scope>NUCLEOTIDE SEQUENCE [LARGE SCALE GENOMIC DNA]</scope>
    <source>
        <strain evidence="2">ATCC BAA-161 / DSM 6008 / Z-2901</strain>
    </source>
</reference>
<protein>
    <submittedName>
        <fullName evidence="1">Uncharacterized protein</fullName>
    </submittedName>
</protein>
<gene>
    <name evidence="1" type="ordered locus">CHY_1714</name>
</gene>
<name>Q3ABF0_CARHZ</name>
<evidence type="ECO:0000313" key="1">
    <source>
        <dbReference type="EMBL" id="ABB14400.1"/>
    </source>
</evidence>
<dbReference type="HOGENOM" id="CLU_3286764_0_0_9"/>
<proteinExistence type="predicted"/>
<dbReference type="EMBL" id="CP000141">
    <property type="protein sequence ID" value="ABB14400.1"/>
    <property type="molecule type" value="Genomic_DNA"/>
</dbReference>
<organism evidence="1 2">
    <name type="scientific">Carboxydothermus hydrogenoformans (strain ATCC BAA-161 / DSM 6008 / Z-2901)</name>
    <dbReference type="NCBI Taxonomy" id="246194"/>
    <lineage>
        <taxon>Bacteria</taxon>
        <taxon>Bacillati</taxon>
        <taxon>Bacillota</taxon>
        <taxon>Clostridia</taxon>
        <taxon>Thermoanaerobacterales</taxon>
        <taxon>Thermoanaerobacteraceae</taxon>
        <taxon>Carboxydothermus</taxon>
    </lineage>
</organism>
<dbReference type="Proteomes" id="UP000002706">
    <property type="component" value="Chromosome"/>
</dbReference>
<dbReference type="InParanoid" id="Q3ABF0"/>
<dbReference type="AlphaFoldDB" id="Q3ABF0"/>
<dbReference type="STRING" id="246194.CHY_1714"/>
<accession>Q3ABF0</accession>
<dbReference type="KEGG" id="chy:CHY_1714"/>
<sequence length="40" mass="4466">MIELFLAYLGKEGNTGILTFKFVFAEETKLVSLSLVKEVS</sequence>
<keyword evidence="2" id="KW-1185">Reference proteome</keyword>